<feature type="compositionally biased region" description="Gly residues" evidence="1">
    <location>
        <begin position="51"/>
        <end position="68"/>
    </location>
</feature>
<sequence>MSTFYKGLAVIALLSFTNAVPSLRSKRGSYGAPRGYGPPEGQLDPAYGQNFGNGGGGYGRPHGGGYGRPEGAYGRPQQYGPGGYQQGGQGFPGGPGGFQGQGQQFPGQGGFQGGPSGGFQGDQAGFQGGRTSFQASPVGPTAAVGGQQPAVPEAGADYSTVGQTAPVAGAGAGTGPLFGGGAAGTGFDDPSFAADAKPAAREKVTTDSVAESSGSRK</sequence>
<reference evidence="4" key="1">
    <citation type="submission" date="2010-08" db="EMBL/GenBank/DDBJ databases">
        <authorList>
            <consortium name="Caenorhabditis japonica Sequencing Consortium"/>
            <person name="Wilson R.K."/>
        </authorList>
    </citation>
    <scope>NUCLEOTIDE SEQUENCE [LARGE SCALE GENOMIC DNA]</scope>
    <source>
        <strain evidence="4">DF5081</strain>
    </source>
</reference>
<evidence type="ECO:0000256" key="2">
    <source>
        <dbReference type="SAM" id="SignalP"/>
    </source>
</evidence>
<dbReference type="OMA" id="YSTVGQT"/>
<evidence type="ECO:0000313" key="3">
    <source>
        <dbReference type="EnsemblMetazoa" id="CJA16056.1"/>
    </source>
</evidence>
<organism evidence="3 4">
    <name type="scientific">Caenorhabditis japonica</name>
    <dbReference type="NCBI Taxonomy" id="281687"/>
    <lineage>
        <taxon>Eukaryota</taxon>
        <taxon>Metazoa</taxon>
        <taxon>Ecdysozoa</taxon>
        <taxon>Nematoda</taxon>
        <taxon>Chromadorea</taxon>
        <taxon>Rhabditida</taxon>
        <taxon>Rhabditina</taxon>
        <taxon>Rhabditomorpha</taxon>
        <taxon>Rhabditoidea</taxon>
        <taxon>Rhabditidae</taxon>
        <taxon>Peloderinae</taxon>
        <taxon>Caenorhabditis</taxon>
    </lineage>
</organism>
<feature type="compositionally biased region" description="Gly residues" evidence="1">
    <location>
        <begin position="107"/>
        <end position="120"/>
    </location>
</feature>
<dbReference type="Proteomes" id="UP000005237">
    <property type="component" value="Unassembled WGS sequence"/>
</dbReference>
<feature type="chain" id="PRO_5035820427" evidence="2">
    <location>
        <begin position="20"/>
        <end position="217"/>
    </location>
</feature>
<dbReference type="AlphaFoldDB" id="A0A8R1I0E5"/>
<reference evidence="3" key="2">
    <citation type="submission" date="2022-06" db="UniProtKB">
        <authorList>
            <consortium name="EnsemblMetazoa"/>
        </authorList>
    </citation>
    <scope>IDENTIFICATION</scope>
    <source>
        <strain evidence="3">DF5081</strain>
    </source>
</reference>
<evidence type="ECO:0000256" key="1">
    <source>
        <dbReference type="SAM" id="MobiDB-lite"/>
    </source>
</evidence>
<feature type="compositionally biased region" description="Low complexity" evidence="1">
    <location>
        <begin position="69"/>
        <end position="79"/>
    </location>
</feature>
<feature type="compositionally biased region" description="Gly residues" evidence="1">
    <location>
        <begin position="80"/>
        <end position="100"/>
    </location>
</feature>
<name>A0A8R1I0E5_CAEJA</name>
<feature type="compositionally biased region" description="Low complexity" evidence="1">
    <location>
        <begin position="160"/>
        <end position="169"/>
    </location>
</feature>
<keyword evidence="4" id="KW-1185">Reference proteome</keyword>
<proteinExistence type="predicted"/>
<feature type="region of interest" description="Disordered" evidence="1">
    <location>
        <begin position="23"/>
        <end position="217"/>
    </location>
</feature>
<evidence type="ECO:0000313" key="4">
    <source>
        <dbReference type="Proteomes" id="UP000005237"/>
    </source>
</evidence>
<feature type="compositionally biased region" description="Gly residues" evidence="1">
    <location>
        <begin position="170"/>
        <end position="184"/>
    </location>
</feature>
<keyword evidence="2" id="KW-0732">Signal</keyword>
<feature type="signal peptide" evidence="2">
    <location>
        <begin position="1"/>
        <end position="19"/>
    </location>
</feature>
<accession>A0A8R1I0E5</accession>
<dbReference type="EnsemblMetazoa" id="CJA16056.1">
    <property type="protein sequence ID" value="CJA16056.1"/>
    <property type="gene ID" value="WBGene00135260"/>
</dbReference>
<feature type="compositionally biased region" description="Polar residues" evidence="1">
    <location>
        <begin position="206"/>
        <end position="217"/>
    </location>
</feature>
<protein>
    <submittedName>
        <fullName evidence="3">Uncharacterized protein</fullName>
    </submittedName>
</protein>